<reference evidence="1 2" key="1">
    <citation type="submission" date="2023-12" db="EMBL/GenBank/DDBJ databases">
        <title>Genome sequencing and assembly of bacterial species from a model synthetic community.</title>
        <authorList>
            <person name="Hogle S.L."/>
        </authorList>
    </citation>
    <scope>NUCLEOTIDE SEQUENCE [LARGE SCALE GENOMIC DNA]</scope>
    <source>
        <strain evidence="1 2">HAMBI 2494</strain>
    </source>
</reference>
<organism evidence="1 2">
    <name type="scientific">Paraburkholderia kururiensis</name>
    <dbReference type="NCBI Taxonomy" id="984307"/>
    <lineage>
        <taxon>Bacteria</taxon>
        <taxon>Pseudomonadati</taxon>
        <taxon>Pseudomonadota</taxon>
        <taxon>Betaproteobacteria</taxon>
        <taxon>Burkholderiales</taxon>
        <taxon>Burkholderiaceae</taxon>
        <taxon>Paraburkholderia</taxon>
    </lineage>
</organism>
<evidence type="ECO:0000313" key="2">
    <source>
        <dbReference type="Proteomes" id="UP001325479"/>
    </source>
</evidence>
<dbReference type="RefSeq" id="WP_114811138.1">
    <property type="nucleotide sequence ID" value="NZ_CP139965.1"/>
</dbReference>
<protein>
    <recommendedName>
        <fullName evidence="3">Transmembrane protein</fullName>
    </recommendedName>
</protein>
<evidence type="ECO:0000313" key="1">
    <source>
        <dbReference type="EMBL" id="WQD81003.1"/>
    </source>
</evidence>
<dbReference type="Proteomes" id="UP001325479">
    <property type="component" value="Chromosome"/>
</dbReference>
<accession>A0ABZ0WUU9</accession>
<name>A0ABZ0WUU9_9BURK</name>
<proteinExistence type="predicted"/>
<evidence type="ECO:0008006" key="3">
    <source>
        <dbReference type="Google" id="ProtNLM"/>
    </source>
</evidence>
<gene>
    <name evidence="1" type="ORF">U0042_13105</name>
</gene>
<dbReference type="EMBL" id="CP139965">
    <property type="protein sequence ID" value="WQD81003.1"/>
    <property type="molecule type" value="Genomic_DNA"/>
</dbReference>
<sequence length="190" mass="20595">MKRVGWMAGAVLVCLPVAAFAFIKPLRVAVPAWVPGVQCVSASICTDNVAALADAQGLYREGYARAGAAVGPFRGTPRIVFCTTSSCADAFGMGRRAAMAVGNLGMIVAPRGWTPFYVAHELIHYRQAESLGNLAVATQPRWLIEGMAYSLSGDPRHPLGEPFEQWRSKFEAWHASIGSRDMWQAARDVR</sequence>
<keyword evidence="2" id="KW-1185">Reference proteome</keyword>